<reference evidence="2" key="1">
    <citation type="journal article" date="2013" name="Nat. Commun.">
        <title>Whole-genome sequencing of Oryza brachyantha reveals mechanisms underlying Oryza genome evolution.</title>
        <authorList>
            <person name="Chen J."/>
            <person name="Huang Q."/>
            <person name="Gao D."/>
            <person name="Wang J."/>
            <person name="Lang Y."/>
            <person name="Liu T."/>
            <person name="Li B."/>
            <person name="Bai Z."/>
            <person name="Luis Goicoechea J."/>
            <person name="Liang C."/>
            <person name="Chen C."/>
            <person name="Zhang W."/>
            <person name="Sun S."/>
            <person name="Liao Y."/>
            <person name="Zhang X."/>
            <person name="Yang L."/>
            <person name="Song C."/>
            <person name="Wang M."/>
            <person name="Shi J."/>
            <person name="Liu G."/>
            <person name="Liu J."/>
            <person name="Zhou H."/>
            <person name="Zhou W."/>
            <person name="Yu Q."/>
            <person name="An N."/>
            <person name="Chen Y."/>
            <person name="Cai Q."/>
            <person name="Wang B."/>
            <person name="Liu B."/>
            <person name="Min J."/>
            <person name="Huang Y."/>
            <person name="Wu H."/>
            <person name="Li Z."/>
            <person name="Zhang Y."/>
            <person name="Yin Y."/>
            <person name="Song W."/>
            <person name="Jiang J."/>
            <person name="Jackson S.A."/>
            <person name="Wing R.A."/>
            <person name="Wang J."/>
            <person name="Chen M."/>
        </authorList>
    </citation>
    <scope>NUCLEOTIDE SEQUENCE [LARGE SCALE GENOMIC DNA]</scope>
    <source>
        <strain evidence="2">cv. IRGC 101232</strain>
    </source>
</reference>
<evidence type="ECO:0000313" key="3">
    <source>
        <dbReference type="Proteomes" id="UP000006038"/>
    </source>
</evidence>
<feature type="region of interest" description="Disordered" evidence="1">
    <location>
        <begin position="161"/>
        <end position="185"/>
    </location>
</feature>
<reference evidence="2" key="2">
    <citation type="submission" date="2013-04" db="UniProtKB">
        <authorList>
            <consortium name="EnsemblPlants"/>
        </authorList>
    </citation>
    <scope>IDENTIFICATION</scope>
</reference>
<evidence type="ECO:0000256" key="1">
    <source>
        <dbReference type="SAM" id="MobiDB-lite"/>
    </source>
</evidence>
<feature type="region of interest" description="Disordered" evidence="1">
    <location>
        <begin position="1"/>
        <end position="38"/>
    </location>
</feature>
<evidence type="ECO:0008006" key="4">
    <source>
        <dbReference type="Google" id="ProtNLM"/>
    </source>
</evidence>
<accession>J3KZ52</accession>
<feature type="compositionally biased region" description="Basic and acidic residues" evidence="1">
    <location>
        <begin position="167"/>
        <end position="179"/>
    </location>
</feature>
<dbReference type="EnsemblPlants" id="OB01G22580.1">
    <property type="protein sequence ID" value="OB01G22580.1"/>
    <property type="gene ID" value="OB01G22580"/>
</dbReference>
<name>J3KZ52_ORYBR</name>
<evidence type="ECO:0000313" key="2">
    <source>
        <dbReference type="EnsemblPlants" id="OB01G22580.1"/>
    </source>
</evidence>
<feature type="compositionally biased region" description="Gly residues" evidence="1">
    <location>
        <begin position="17"/>
        <end position="38"/>
    </location>
</feature>
<keyword evidence="3" id="KW-1185">Reference proteome</keyword>
<organism evidence="2">
    <name type="scientific">Oryza brachyantha</name>
    <name type="common">malo sina</name>
    <dbReference type="NCBI Taxonomy" id="4533"/>
    <lineage>
        <taxon>Eukaryota</taxon>
        <taxon>Viridiplantae</taxon>
        <taxon>Streptophyta</taxon>
        <taxon>Embryophyta</taxon>
        <taxon>Tracheophyta</taxon>
        <taxon>Spermatophyta</taxon>
        <taxon>Magnoliopsida</taxon>
        <taxon>Liliopsida</taxon>
        <taxon>Poales</taxon>
        <taxon>Poaceae</taxon>
        <taxon>BOP clade</taxon>
        <taxon>Oryzoideae</taxon>
        <taxon>Oryzeae</taxon>
        <taxon>Oryzinae</taxon>
        <taxon>Oryza</taxon>
    </lineage>
</organism>
<sequence length="185" mass="19697">MVATEEGLVARRAVGSGSRGGSIPLGGGAQNDGEMAGGSGLCRTTAAAMAALAPASSGEGSGRGRSRRDNEAAEFLKNGAGGCTVTGGVTGASLGRLLGRRKEDRELHFPPGCRQRERRDWRERAEAVTPVKVEQGSDGRRRRRWVPAAIWLGKVRGKRHTVKAKKMTTDKKIKEKDYESLEAPT</sequence>
<dbReference type="Proteomes" id="UP000006038">
    <property type="component" value="Chromosome 1"/>
</dbReference>
<dbReference type="AlphaFoldDB" id="J3KZ52"/>
<proteinExistence type="predicted"/>
<dbReference type="Gramene" id="OB01G22580.1">
    <property type="protein sequence ID" value="OB01G22580.1"/>
    <property type="gene ID" value="OB01G22580"/>
</dbReference>
<protein>
    <recommendedName>
        <fullName evidence="4">DUF834 domain-containing protein</fullName>
    </recommendedName>
</protein>
<dbReference type="HOGENOM" id="CLU_1463423_0_0_1"/>